<keyword evidence="2" id="KW-0597">Phosphoprotein</keyword>
<evidence type="ECO:0000256" key="3">
    <source>
        <dbReference type="SAM" id="MobiDB-lite"/>
    </source>
</evidence>
<dbReference type="Gene3D" id="2.30.38.10">
    <property type="entry name" value="Luciferase, Domain 3"/>
    <property type="match status" value="1"/>
</dbReference>
<evidence type="ECO:0000313" key="6">
    <source>
        <dbReference type="Proteomes" id="UP000549009"/>
    </source>
</evidence>
<protein>
    <submittedName>
        <fullName evidence="5">Amino acid adenylation domain-containing protein</fullName>
    </submittedName>
</protein>
<dbReference type="Gene3D" id="1.10.1200.10">
    <property type="entry name" value="ACP-like"/>
    <property type="match status" value="1"/>
</dbReference>
<keyword evidence="1" id="KW-0596">Phosphopantetheine</keyword>
<accession>A0A7W8B6Y0</accession>
<dbReference type="InterPro" id="IPR025110">
    <property type="entry name" value="AMP-bd_C"/>
</dbReference>
<feature type="compositionally biased region" description="Polar residues" evidence="3">
    <location>
        <begin position="1"/>
        <end position="11"/>
    </location>
</feature>
<evidence type="ECO:0000256" key="2">
    <source>
        <dbReference type="ARBA" id="ARBA00022553"/>
    </source>
</evidence>
<dbReference type="InterPro" id="IPR020806">
    <property type="entry name" value="PKS_PP-bd"/>
</dbReference>
<dbReference type="InterPro" id="IPR000873">
    <property type="entry name" value="AMP-dep_synth/lig_dom"/>
</dbReference>
<dbReference type="InterPro" id="IPR036736">
    <property type="entry name" value="ACP-like_sf"/>
</dbReference>
<dbReference type="GO" id="GO:0044550">
    <property type="term" value="P:secondary metabolite biosynthetic process"/>
    <property type="evidence" value="ECO:0007669"/>
    <property type="project" value="TreeGrafter"/>
</dbReference>
<dbReference type="SUPFAM" id="SSF56801">
    <property type="entry name" value="Acetyl-CoA synthetase-like"/>
    <property type="match status" value="1"/>
</dbReference>
<dbReference type="InterPro" id="IPR045851">
    <property type="entry name" value="AMP-bd_C_sf"/>
</dbReference>
<dbReference type="SMART" id="SM00823">
    <property type="entry name" value="PKS_PP"/>
    <property type="match status" value="1"/>
</dbReference>
<gene>
    <name evidence="5" type="ORF">FHS40_008833</name>
</gene>
<dbReference type="SUPFAM" id="SSF47336">
    <property type="entry name" value="ACP-like"/>
    <property type="match status" value="1"/>
</dbReference>
<dbReference type="GO" id="GO:0043041">
    <property type="term" value="P:amino acid activation for nonribosomal peptide biosynthetic process"/>
    <property type="evidence" value="ECO:0007669"/>
    <property type="project" value="TreeGrafter"/>
</dbReference>
<dbReference type="GO" id="GO:0005737">
    <property type="term" value="C:cytoplasm"/>
    <property type="evidence" value="ECO:0007669"/>
    <property type="project" value="TreeGrafter"/>
</dbReference>
<evidence type="ECO:0000313" key="5">
    <source>
        <dbReference type="EMBL" id="MBB5109703.1"/>
    </source>
</evidence>
<dbReference type="InterPro" id="IPR020845">
    <property type="entry name" value="AMP-binding_CS"/>
</dbReference>
<name>A0A7W8B6Y0_STRST</name>
<feature type="region of interest" description="Disordered" evidence="3">
    <location>
        <begin position="1"/>
        <end position="20"/>
    </location>
</feature>
<dbReference type="Proteomes" id="UP000549009">
    <property type="component" value="Unassembled WGS sequence"/>
</dbReference>
<keyword evidence="6" id="KW-1185">Reference proteome</keyword>
<organism evidence="5 6">
    <name type="scientific">Streptomyces spectabilis</name>
    <dbReference type="NCBI Taxonomy" id="68270"/>
    <lineage>
        <taxon>Bacteria</taxon>
        <taxon>Bacillati</taxon>
        <taxon>Actinomycetota</taxon>
        <taxon>Actinomycetes</taxon>
        <taxon>Kitasatosporales</taxon>
        <taxon>Streptomycetaceae</taxon>
        <taxon>Streptomyces</taxon>
    </lineage>
</organism>
<sequence length="610" mass="64619">MIDSTSESMRPSPQPPDRPMTLGRLFEAQAARTPDAVALSSSLGDTTYQELNARANRLARLLIARQVRPEYVVGLALPRGAMLITALLAVTKAGGAYLPIDTDYPTARLEFTIADARPAVLLTLADRRDSLAAAAPGVDVIALDDADTAADWDRREATDLIVPVRGDHPLYVLYTSGSTGTPKGVVITHRGLEPLLQSARDCRLASEDARVLQVVSPSFDILLMEMCMSLLVGGVLVLGLSGRPLLGEELAGACAQQRVTHLCAVPTTMSTVSPQDLPSVHTILFAGEALPPALAARWTPGHHVGNAYGPTETTVCVTIAVVGEEDAAAPPIGPVLPGAAGCLLSDALTPVAEGAVGELYISGPKVGRGYLNRPGLTAARFVACPSGPPGARMYRTGDRVRMRPDGQLDFAGRTDDQIKFNGHRVELGELETVLGAHPAVVACAVGLRTDSPQVTRLVAYVVTSPSAPPRPEELRAHMRRSLPDFMVPSLYVPLPELPRLPNGKVDRGALPAPGRTHGRPAPSPATPVVRLQRSLQGQIQEIWCEALVVDSIDIDTGFIDAGGNSVLMVRVNELLKKRLGVEIALTDLLLYPTVRELAEHVAGLAAGETP</sequence>
<dbReference type="RefSeq" id="WP_184926675.1">
    <property type="nucleotide sequence ID" value="NZ_BMSQ01000050.1"/>
</dbReference>
<feature type="region of interest" description="Disordered" evidence="3">
    <location>
        <begin position="506"/>
        <end position="526"/>
    </location>
</feature>
<dbReference type="FunFam" id="3.40.50.980:FF:000001">
    <property type="entry name" value="Non-ribosomal peptide synthetase"/>
    <property type="match status" value="1"/>
</dbReference>
<dbReference type="PROSITE" id="PS50075">
    <property type="entry name" value="CARRIER"/>
    <property type="match status" value="1"/>
</dbReference>
<dbReference type="PROSITE" id="PS00455">
    <property type="entry name" value="AMP_BINDING"/>
    <property type="match status" value="1"/>
</dbReference>
<dbReference type="NCBIfam" id="TIGR01733">
    <property type="entry name" value="AA-adenyl-dom"/>
    <property type="match status" value="1"/>
</dbReference>
<dbReference type="GO" id="GO:0031177">
    <property type="term" value="F:phosphopantetheine binding"/>
    <property type="evidence" value="ECO:0007669"/>
    <property type="project" value="InterPro"/>
</dbReference>
<evidence type="ECO:0000259" key="4">
    <source>
        <dbReference type="PROSITE" id="PS50075"/>
    </source>
</evidence>
<dbReference type="PANTHER" id="PTHR45527:SF1">
    <property type="entry name" value="FATTY ACID SYNTHASE"/>
    <property type="match status" value="1"/>
</dbReference>
<dbReference type="InterPro" id="IPR009081">
    <property type="entry name" value="PP-bd_ACP"/>
</dbReference>
<evidence type="ECO:0000256" key="1">
    <source>
        <dbReference type="ARBA" id="ARBA00022450"/>
    </source>
</evidence>
<dbReference type="InterPro" id="IPR010071">
    <property type="entry name" value="AA_adenyl_dom"/>
</dbReference>
<dbReference type="Gene3D" id="3.40.50.980">
    <property type="match status" value="2"/>
</dbReference>
<feature type="domain" description="Carrier" evidence="4">
    <location>
        <begin position="530"/>
        <end position="605"/>
    </location>
</feature>
<dbReference type="Pfam" id="PF00501">
    <property type="entry name" value="AMP-binding"/>
    <property type="match status" value="1"/>
</dbReference>
<dbReference type="AlphaFoldDB" id="A0A7W8B6Y0"/>
<dbReference type="GO" id="GO:0017000">
    <property type="term" value="P:antibiotic biosynthetic process"/>
    <property type="evidence" value="ECO:0007669"/>
    <property type="project" value="UniProtKB-ARBA"/>
</dbReference>
<dbReference type="Pfam" id="PF13193">
    <property type="entry name" value="AMP-binding_C"/>
    <property type="match status" value="1"/>
</dbReference>
<dbReference type="Gene3D" id="3.30.300.30">
    <property type="match status" value="1"/>
</dbReference>
<reference evidence="5 6" key="1">
    <citation type="submission" date="2020-08" db="EMBL/GenBank/DDBJ databases">
        <title>Genomic Encyclopedia of Type Strains, Phase III (KMG-III): the genomes of soil and plant-associated and newly described type strains.</title>
        <authorList>
            <person name="Whitman W."/>
        </authorList>
    </citation>
    <scope>NUCLEOTIDE SEQUENCE [LARGE SCALE GENOMIC DNA]</scope>
    <source>
        <strain evidence="5 6">CECT 3146</strain>
    </source>
</reference>
<dbReference type="EMBL" id="JACHJD010000035">
    <property type="protein sequence ID" value="MBB5109703.1"/>
    <property type="molecule type" value="Genomic_DNA"/>
</dbReference>
<comment type="caution">
    <text evidence="5">The sequence shown here is derived from an EMBL/GenBank/DDBJ whole genome shotgun (WGS) entry which is preliminary data.</text>
</comment>
<proteinExistence type="predicted"/>
<dbReference type="Pfam" id="PF00550">
    <property type="entry name" value="PP-binding"/>
    <property type="match status" value="1"/>
</dbReference>
<dbReference type="PANTHER" id="PTHR45527">
    <property type="entry name" value="NONRIBOSOMAL PEPTIDE SYNTHETASE"/>
    <property type="match status" value="1"/>
</dbReference>